<dbReference type="WBParaSite" id="nRc.2.0.1.t29976-RA">
    <property type="protein sequence ID" value="nRc.2.0.1.t29976-RA"/>
    <property type="gene ID" value="nRc.2.0.1.g29976"/>
</dbReference>
<dbReference type="Proteomes" id="UP000887565">
    <property type="component" value="Unplaced"/>
</dbReference>
<evidence type="ECO:0000256" key="3">
    <source>
        <dbReference type="ARBA" id="ARBA00018782"/>
    </source>
</evidence>
<dbReference type="InterPro" id="IPR014824">
    <property type="entry name" value="Nfu/NifU_N"/>
</dbReference>
<evidence type="ECO:0000259" key="5">
    <source>
        <dbReference type="SMART" id="SM00932"/>
    </source>
</evidence>
<evidence type="ECO:0000256" key="2">
    <source>
        <dbReference type="ARBA" id="ARBA00006420"/>
    </source>
</evidence>
<comment type="function">
    <text evidence="1">Molecular scaffold for [Fe-S] cluster assembly of mitochondrial iron-sulfur proteins.</text>
</comment>
<keyword evidence="6" id="KW-1185">Reference proteome</keyword>
<reference evidence="7" key="1">
    <citation type="submission" date="2022-11" db="UniProtKB">
        <authorList>
            <consortium name="WormBaseParasite"/>
        </authorList>
    </citation>
    <scope>IDENTIFICATION</scope>
</reference>
<dbReference type="GO" id="GO:0051536">
    <property type="term" value="F:iron-sulfur cluster binding"/>
    <property type="evidence" value="ECO:0007669"/>
    <property type="project" value="InterPro"/>
</dbReference>
<organism evidence="6 7">
    <name type="scientific">Romanomermis culicivorax</name>
    <name type="common">Nematode worm</name>
    <dbReference type="NCBI Taxonomy" id="13658"/>
    <lineage>
        <taxon>Eukaryota</taxon>
        <taxon>Metazoa</taxon>
        <taxon>Ecdysozoa</taxon>
        <taxon>Nematoda</taxon>
        <taxon>Enoplea</taxon>
        <taxon>Dorylaimia</taxon>
        <taxon>Mermithida</taxon>
        <taxon>Mermithoidea</taxon>
        <taxon>Mermithidae</taxon>
        <taxon>Romanomermis</taxon>
    </lineage>
</organism>
<dbReference type="PANTHER" id="PTHR11178:SF1">
    <property type="entry name" value="NFU1 IRON-SULFUR CLUSTER SCAFFOLD HOMOLOG, MITOCHONDRIAL"/>
    <property type="match status" value="1"/>
</dbReference>
<evidence type="ECO:0000256" key="1">
    <source>
        <dbReference type="ARBA" id="ARBA00002175"/>
    </source>
</evidence>
<dbReference type="SUPFAM" id="SSF110836">
    <property type="entry name" value="Hypothetical protein SAV1430"/>
    <property type="match status" value="1"/>
</dbReference>
<dbReference type="PANTHER" id="PTHR11178">
    <property type="entry name" value="IRON-SULFUR CLUSTER SCAFFOLD PROTEIN NFU-RELATED"/>
    <property type="match status" value="1"/>
</dbReference>
<dbReference type="Pfam" id="PF01106">
    <property type="entry name" value="NifU"/>
    <property type="match status" value="1"/>
</dbReference>
<dbReference type="SMART" id="SM00932">
    <property type="entry name" value="Nfu_N"/>
    <property type="match status" value="1"/>
</dbReference>
<comment type="similarity">
    <text evidence="2">Belongs to the NifU family.</text>
</comment>
<dbReference type="InterPro" id="IPR034904">
    <property type="entry name" value="FSCA_dom_sf"/>
</dbReference>
<dbReference type="PIRSF" id="PIRSF036773">
    <property type="entry name" value="HIRIP5"/>
    <property type="match status" value="1"/>
</dbReference>
<dbReference type="Pfam" id="PF08712">
    <property type="entry name" value="Nfu_N"/>
    <property type="match status" value="1"/>
</dbReference>
<dbReference type="AlphaFoldDB" id="A0A915JUN7"/>
<dbReference type="FunFam" id="3.30.300.130:FF:000001">
    <property type="entry name" value="NFU1 iron-sulfur cluster scaffold"/>
    <property type="match status" value="1"/>
</dbReference>
<dbReference type="InterPro" id="IPR035433">
    <property type="entry name" value="NFU1-like"/>
</dbReference>
<dbReference type="OMA" id="GAYSGCP"/>
<dbReference type="Gene3D" id="3.30.1370.70">
    <property type="entry name" value="Scaffold protein Nfu/NifU, N-terminal domain"/>
    <property type="match status" value="1"/>
</dbReference>
<name>A0A915JUN7_ROMCU</name>
<feature type="domain" description="Scaffold protein Nfu/NifU N-terminal" evidence="5">
    <location>
        <begin position="1"/>
        <end position="47"/>
    </location>
</feature>
<protein>
    <recommendedName>
        <fullName evidence="3">NFU1 iron-sulfur cluster scaffold homolog, mitochondrial</fullName>
    </recommendedName>
</protein>
<dbReference type="GO" id="GO:0016226">
    <property type="term" value="P:iron-sulfur cluster assembly"/>
    <property type="evidence" value="ECO:0007669"/>
    <property type="project" value="InterPro"/>
</dbReference>
<dbReference type="SUPFAM" id="SSF117916">
    <property type="entry name" value="Fe-S cluster assembly (FSCA) domain-like"/>
    <property type="match status" value="1"/>
</dbReference>
<proteinExistence type="inferred from homology"/>
<dbReference type="GO" id="GO:0005506">
    <property type="term" value="F:iron ion binding"/>
    <property type="evidence" value="ECO:0007669"/>
    <property type="project" value="InterPro"/>
</dbReference>
<dbReference type="InterPro" id="IPR036498">
    <property type="entry name" value="Nfu/NifU_N_sf"/>
</dbReference>
<evidence type="ECO:0000256" key="4">
    <source>
        <dbReference type="SAM" id="MobiDB-lite"/>
    </source>
</evidence>
<dbReference type="InterPro" id="IPR001075">
    <property type="entry name" value="NIF_FeS_clus_asmbl_NifU_C"/>
</dbReference>
<sequence length="166" mass="18136">LLFRIEGVKGVFLGSDFITITKNEEDLDWAVVKPHVFATIMDFLATGQPAVSEEIVAPADTEVRPEDSEVVAMIKELLDSRIRPTVQEDGGDITFVSFHDGVVKLKLQGSCTGCPSSAVTLKNGIQNMLQFYIPEIKSVEQVENDTDDNGNGNVIRTLEHKSGTAE</sequence>
<evidence type="ECO:0000313" key="6">
    <source>
        <dbReference type="Proteomes" id="UP000887565"/>
    </source>
</evidence>
<dbReference type="GO" id="GO:0005739">
    <property type="term" value="C:mitochondrion"/>
    <property type="evidence" value="ECO:0007669"/>
    <property type="project" value="TreeGrafter"/>
</dbReference>
<feature type="compositionally biased region" description="Basic and acidic residues" evidence="4">
    <location>
        <begin position="157"/>
        <end position="166"/>
    </location>
</feature>
<feature type="region of interest" description="Disordered" evidence="4">
    <location>
        <begin position="143"/>
        <end position="166"/>
    </location>
</feature>
<evidence type="ECO:0000313" key="7">
    <source>
        <dbReference type="WBParaSite" id="nRc.2.0.1.t29976-RA"/>
    </source>
</evidence>
<accession>A0A915JUN7</accession>
<dbReference type="Gene3D" id="3.30.300.130">
    <property type="entry name" value="Fe-S cluster assembly (FSCA)"/>
    <property type="match status" value="1"/>
</dbReference>